<dbReference type="PANTHER" id="PTHR21310:SF55">
    <property type="entry name" value="AMINOGLYCOSIDE PHOSPHOTRANSFERASE DOMAIN-CONTAINING PROTEIN"/>
    <property type="match status" value="1"/>
</dbReference>
<dbReference type="InterPro" id="IPR002575">
    <property type="entry name" value="Aminoglycoside_PTrfase"/>
</dbReference>
<dbReference type="InterPro" id="IPR011009">
    <property type="entry name" value="Kinase-like_dom_sf"/>
</dbReference>
<dbReference type="Pfam" id="PF01636">
    <property type="entry name" value="APH"/>
    <property type="match status" value="1"/>
</dbReference>
<organism evidence="2 3">
    <name type="scientific">Aspergillus violaceofuscus (strain CBS 115571)</name>
    <dbReference type="NCBI Taxonomy" id="1450538"/>
    <lineage>
        <taxon>Eukaryota</taxon>
        <taxon>Fungi</taxon>
        <taxon>Dikarya</taxon>
        <taxon>Ascomycota</taxon>
        <taxon>Pezizomycotina</taxon>
        <taxon>Eurotiomycetes</taxon>
        <taxon>Eurotiomycetidae</taxon>
        <taxon>Eurotiales</taxon>
        <taxon>Aspergillaceae</taxon>
        <taxon>Aspergillus</taxon>
    </lineage>
</organism>
<dbReference type="STRING" id="1450538.A0A2V5IWS3"/>
<dbReference type="AlphaFoldDB" id="A0A2V5IWS3"/>
<feature type="domain" description="Aminoglycoside phosphotransferase" evidence="1">
    <location>
        <begin position="246"/>
        <end position="292"/>
    </location>
</feature>
<dbReference type="Proteomes" id="UP000249829">
    <property type="component" value="Unassembled WGS sequence"/>
</dbReference>
<name>A0A2V5IWS3_ASPV1</name>
<gene>
    <name evidence="2" type="ORF">BO99DRAFT_478261</name>
</gene>
<keyword evidence="3" id="KW-1185">Reference proteome</keyword>
<sequence length="338" mass="38995">MARISKSNAAKFNARTLTKLQAAIEKDPEIDLTTKWPLRYSDRLHEMRQDVQIENATAMKSYGVDDIRALIRLSASAEIIFPLSDTLQDLLGMCNSTEMQSQCLAQRLVDVIGLSKVVWKGPFARQKMVLSCGYNIILKAVRNLDDTTEYTTLAYLYQYKPNIAAPKPLVWPSLTTVQKGLIKEQLTPIMNDLRSLLGEGCKDIRRHLRRSIKPILTVDEFEDFLFNSDRPGGEVFVEVLRQLSLATQLPSPAIVFTHGDLRPENIAVNYENNEWTISGLIDWEYSGFYPKYYQAIRCTNCMAPYKEKDWYLFIPNCDSPKRYKHWWLLDRAREVRNV</sequence>
<proteinExistence type="predicted"/>
<dbReference type="SUPFAM" id="SSF56112">
    <property type="entry name" value="Protein kinase-like (PK-like)"/>
    <property type="match status" value="1"/>
</dbReference>
<accession>A0A2V5IWS3</accession>
<dbReference type="EMBL" id="KZ825101">
    <property type="protein sequence ID" value="PYI24696.1"/>
    <property type="molecule type" value="Genomic_DNA"/>
</dbReference>
<reference evidence="2 3" key="1">
    <citation type="submission" date="2018-02" db="EMBL/GenBank/DDBJ databases">
        <title>The genomes of Aspergillus section Nigri reveals drivers in fungal speciation.</title>
        <authorList>
            <consortium name="DOE Joint Genome Institute"/>
            <person name="Vesth T.C."/>
            <person name="Nybo J."/>
            <person name="Theobald S."/>
            <person name="Brandl J."/>
            <person name="Frisvad J.C."/>
            <person name="Nielsen K.F."/>
            <person name="Lyhne E.K."/>
            <person name="Kogle M.E."/>
            <person name="Kuo A."/>
            <person name="Riley R."/>
            <person name="Clum A."/>
            <person name="Nolan M."/>
            <person name="Lipzen A."/>
            <person name="Salamov A."/>
            <person name="Henrissat B."/>
            <person name="Wiebenga A."/>
            <person name="De vries R.P."/>
            <person name="Grigoriev I.V."/>
            <person name="Mortensen U.H."/>
            <person name="Andersen M.R."/>
            <person name="Baker S.E."/>
        </authorList>
    </citation>
    <scope>NUCLEOTIDE SEQUENCE [LARGE SCALE GENOMIC DNA]</scope>
    <source>
        <strain evidence="2 3">CBS 115571</strain>
    </source>
</reference>
<evidence type="ECO:0000313" key="3">
    <source>
        <dbReference type="Proteomes" id="UP000249829"/>
    </source>
</evidence>
<protein>
    <recommendedName>
        <fullName evidence="1">Aminoglycoside phosphotransferase domain-containing protein</fullName>
    </recommendedName>
</protein>
<dbReference type="InterPro" id="IPR051678">
    <property type="entry name" value="AGP_Transferase"/>
</dbReference>
<dbReference type="PANTHER" id="PTHR21310">
    <property type="entry name" value="AMINOGLYCOSIDE PHOSPHOTRANSFERASE-RELATED-RELATED"/>
    <property type="match status" value="1"/>
</dbReference>
<evidence type="ECO:0000313" key="2">
    <source>
        <dbReference type="EMBL" id="PYI24696.1"/>
    </source>
</evidence>
<dbReference type="OMA" id="VRCTNCL"/>
<evidence type="ECO:0000259" key="1">
    <source>
        <dbReference type="Pfam" id="PF01636"/>
    </source>
</evidence>
<dbReference type="Gene3D" id="3.90.1200.10">
    <property type="match status" value="1"/>
</dbReference>